<dbReference type="GO" id="GO:0016798">
    <property type="term" value="F:hydrolase activity, acting on glycosyl bonds"/>
    <property type="evidence" value="ECO:0007669"/>
    <property type="project" value="UniProtKB-KW"/>
</dbReference>
<dbReference type="PANTHER" id="PTHR40446">
    <property type="entry name" value="N-ACETYLGLUCOSAMINE-1-PHOSPHODIESTER ALPHA-N-ACETYLGLUCOSAMINIDASE"/>
    <property type="match status" value="1"/>
</dbReference>
<evidence type="ECO:0000259" key="2">
    <source>
        <dbReference type="Pfam" id="PF09992"/>
    </source>
</evidence>
<organism evidence="3 4">
    <name type="scientific">Caproiciproducens faecalis</name>
    <dbReference type="NCBI Taxonomy" id="2820301"/>
    <lineage>
        <taxon>Bacteria</taxon>
        <taxon>Bacillati</taxon>
        <taxon>Bacillota</taxon>
        <taxon>Clostridia</taxon>
        <taxon>Eubacteriales</taxon>
        <taxon>Acutalibacteraceae</taxon>
        <taxon>Caproiciproducens</taxon>
    </lineage>
</organism>
<sequence length="437" mass="46508">MEGDQFMNISRKSKVQKRIVSAAVICLAAMQITAANPVQALGAPDITVSTASSLVDEIKTTIAPGLTQKEFIYTDQAGKRLTCFTMEYNPQMASVTLSAGTPHDGTKIGLATVRDQASASVHSGKQVVAAINADMYNMSTGDPWGVVVKDGTEIHSYAPVRTWWKFFGVKKDGSPIYGDRQTYEANKGMIQQALGIHSVLVDGGAVVNTDLTATLAPRNAVGVRSDNSIFFLLADGRKDPYSHGLTLEQTAQLMKDLGAVWAGNLDGGGSSTLMTRTPGETALTVKNHPSDGWERAVANSWLFIANPKPDGVFDSAALTPYDKTYSPKSIVPITAKGLDFSGAPTALPKSGLSWALSDYSFGSIDQNGVFSSNGQEGQVQAQLWYSGRIVGSTYVEIATPDNYVSVGTVTPTAGKNAGLTATYQGREVILTMNKSDW</sequence>
<proteinExistence type="predicted"/>
<gene>
    <name evidence="3" type="ORF">J5W02_05020</name>
</gene>
<evidence type="ECO:0000313" key="3">
    <source>
        <dbReference type="EMBL" id="MBW7572168.1"/>
    </source>
</evidence>
<evidence type="ECO:0000313" key="4">
    <source>
        <dbReference type="Proteomes" id="UP000719942"/>
    </source>
</evidence>
<name>A0ABS7DLU0_9FIRM</name>
<dbReference type="EMBL" id="JAGFNZ010000002">
    <property type="protein sequence ID" value="MBW7572168.1"/>
    <property type="molecule type" value="Genomic_DNA"/>
</dbReference>
<protein>
    <submittedName>
        <fullName evidence="3">Phosphodiester glycosidase family protein</fullName>
    </submittedName>
</protein>
<dbReference type="Proteomes" id="UP000719942">
    <property type="component" value="Unassembled WGS sequence"/>
</dbReference>
<dbReference type="RefSeq" id="WP_219964589.1">
    <property type="nucleotide sequence ID" value="NZ_JAGFNZ010000002.1"/>
</dbReference>
<keyword evidence="3" id="KW-0378">Hydrolase</keyword>
<reference evidence="3 4" key="1">
    <citation type="submission" date="2021-03" db="EMBL/GenBank/DDBJ databases">
        <title>Caproiciproducens sp. nov. isolated from feces of cow.</title>
        <authorList>
            <person name="Choi J.-Y."/>
        </authorList>
    </citation>
    <scope>NUCLEOTIDE SEQUENCE [LARGE SCALE GENOMIC DNA]</scope>
    <source>
        <strain evidence="3 4">AGMB10547</strain>
    </source>
</reference>
<comment type="caution">
    <text evidence="3">The sequence shown here is derived from an EMBL/GenBank/DDBJ whole genome shotgun (WGS) entry which is preliminary data.</text>
</comment>
<keyword evidence="3" id="KW-0326">Glycosidase</keyword>
<evidence type="ECO:0000256" key="1">
    <source>
        <dbReference type="SAM" id="SignalP"/>
    </source>
</evidence>
<feature type="chain" id="PRO_5047291621" evidence="1">
    <location>
        <begin position="35"/>
        <end position="437"/>
    </location>
</feature>
<keyword evidence="1" id="KW-0732">Signal</keyword>
<accession>A0ABS7DLU0</accession>
<keyword evidence="4" id="KW-1185">Reference proteome</keyword>
<dbReference type="PANTHER" id="PTHR40446:SF2">
    <property type="entry name" value="N-ACETYLGLUCOSAMINE-1-PHOSPHODIESTER ALPHA-N-ACETYLGLUCOSAMINIDASE"/>
    <property type="match status" value="1"/>
</dbReference>
<feature type="signal peptide" evidence="1">
    <location>
        <begin position="1"/>
        <end position="34"/>
    </location>
</feature>
<dbReference type="Pfam" id="PF09992">
    <property type="entry name" value="NAGPA"/>
    <property type="match status" value="1"/>
</dbReference>
<dbReference type="InterPro" id="IPR018711">
    <property type="entry name" value="NAGPA"/>
</dbReference>
<feature type="domain" description="Phosphodiester glycosidase" evidence="2">
    <location>
        <begin position="126"/>
        <end position="303"/>
    </location>
</feature>